<keyword evidence="2" id="KW-1185">Reference proteome</keyword>
<dbReference type="Pfam" id="PF10923">
    <property type="entry name" value="BrxC_BrxD"/>
    <property type="match status" value="1"/>
</dbReference>
<dbReference type="InterPro" id="IPR021228">
    <property type="entry name" value="BrxD"/>
</dbReference>
<name>A0ABM8APU9_9BACT</name>
<evidence type="ECO:0000313" key="2">
    <source>
        <dbReference type="Proteomes" id="UP001061361"/>
    </source>
</evidence>
<proteinExistence type="predicted"/>
<sequence>MNLVRTVALEKKLVTVHADMTPERRLYSSTGQTQSLYRELIRNLATRAKAEGGALPSVVEKFISTAIQESKTNGLQTGEVIHSRLQSLTELVGGYDFADVINAYWEGHDSGDEAAKGNAIRWLRGEFTTKTDARAALGVRTFVDDASMYDHLKILSQFIRLAGYGGLLVCIDEMVNLYKISNSVSRKNNYEQLLRILNDCLQANCEGLAFLMGGTPDFLLDTRRGLFSYEALQSRLALNTFASVNYVDMSGPVINLANLTPEDMYVLLERLRHVFASGSEEAYALPDDALTKFLEHCNNTIGQDYFRTPRNTIKAFLDLLAILEQNPGASWQELLHTVCIDKDGCGAESIEDISGDDELTTFRI</sequence>
<dbReference type="Proteomes" id="UP001061361">
    <property type="component" value="Chromosome"/>
</dbReference>
<protein>
    <submittedName>
        <fullName evidence="1">DUF2791 domain-containing protein</fullName>
    </submittedName>
</protein>
<organism evidence="1 2">
    <name type="scientific">Pseudodesulfovibrio portus</name>
    <dbReference type="NCBI Taxonomy" id="231439"/>
    <lineage>
        <taxon>Bacteria</taxon>
        <taxon>Pseudomonadati</taxon>
        <taxon>Thermodesulfobacteriota</taxon>
        <taxon>Desulfovibrionia</taxon>
        <taxon>Desulfovibrionales</taxon>
        <taxon>Desulfovibrionaceae</taxon>
    </lineage>
</organism>
<evidence type="ECO:0000313" key="1">
    <source>
        <dbReference type="EMBL" id="BDQ33408.1"/>
    </source>
</evidence>
<accession>A0ABM8APU9</accession>
<gene>
    <name evidence="1" type="ORF">JCM14722_09500</name>
</gene>
<reference evidence="1" key="1">
    <citation type="submission" date="2022-08" db="EMBL/GenBank/DDBJ databases">
        <title>Genome Sequence of the sulphate-reducing bacterium, Pseudodesulfovibrio portus JCM14722.</title>
        <authorList>
            <person name="Kondo R."/>
            <person name="Kataoka T."/>
        </authorList>
    </citation>
    <scope>NUCLEOTIDE SEQUENCE</scope>
    <source>
        <strain evidence="1">JCM 14722</strain>
    </source>
</reference>
<dbReference type="EMBL" id="AP026708">
    <property type="protein sequence ID" value="BDQ33408.1"/>
    <property type="molecule type" value="Genomic_DNA"/>
</dbReference>